<evidence type="ECO:0000256" key="4">
    <source>
        <dbReference type="ARBA" id="ARBA00022771"/>
    </source>
</evidence>
<organism evidence="8 9">
    <name type="scientific">Escallonia herrerae</name>
    <dbReference type="NCBI Taxonomy" id="1293975"/>
    <lineage>
        <taxon>Eukaryota</taxon>
        <taxon>Viridiplantae</taxon>
        <taxon>Streptophyta</taxon>
        <taxon>Embryophyta</taxon>
        <taxon>Tracheophyta</taxon>
        <taxon>Spermatophyta</taxon>
        <taxon>Magnoliopsida</taxon>
        <taxon>eudicotyledons</taxon>
        <taxon>Gunneridae</taxon>
        <taxon>Pentapetalae</taxon>
        <taxon>asterids</taxon>
        <taxon>campanulids</taxon>
        <taxon>Escalloniales</taxon>
        <taxon>Escalloniaceae</taxon>
        <taxon>Escallonia</taxon>
    </lineage>
</organism>
<dbReference type="PANTHER" id="PTHR15710:SF196">
    <property type="entry name" value="F6A14.12 PROTEIN-RELATED"/>
    <property type="match status" value="1"/>
</dbReference>
<evidence type="ECO:0000256" key="2">
    <source>
        <dbReference type="ARBA" id="ARBA00012483"/>
    </source>
</evidence>
<dbReference type="SMART" id="SM00184">
    <property type="entry name" value="RING"/>
    <property type="match status" value="1"/>
</dbReference>
<dbReference type="GO" id="GO:0008270">
    <property type="term" value="F:zinc ion binding"/>
    <property type="evidence" value="ECO:0007669"/>
    <property type="project" value="UniProtKB-KW"/>
</dbReference>
<reference evidence="8" key="1">
    <citation type="submission" date="2022-12" db="EMBL/GenBank/DDBJ databases">
        <title>Draft genome assemblies for two species of Escallonia (Escalloniales).</title>
        <authorList>
            <person name="Chanderbali A."/>
            <person name="Dervinis C."/>
            <person name="Anghel I."/>
            <person name="Soltis D."/>
            <person name="Soltis P."/>
            <person name="Zapata F."/>
        </authorList>
    </citation>
    <scope>NUCLEOTIDE SEQUENCE</scope>
    <source>
        <strain evidence="8">UCBG64.0493</strain>
        <tissue evidence="8">Leaf</tissue>
    </source>
</reference>
<keyword evidence="4 6" id="KW-0863">Zinc-finger</keyword>
<name>A0AA88WIY4_9ASTE</name>
<evidence type="ECO:0000256" key="3">
    <source>
        <dbReference type="ARBA" id="ARBA00022723"/>
    </source>
</evidence>
<dbReference type="EC" id="2.3.2.27" evidence="2"/>
<evidence type="ECO:0000313" key="8">
    <source>
        <dbReference type="EMBL" id="KAK3026018.1"/>
    </source>
</evidence>
<dbReference type="PANTHER" id="PTHR15710">
    <property type="entry name" value="E3 UBIQUITIN-PROTEIN LIGASE PRAJA"/>
    <property type="match status" value="1"/>
</dbReference>
<keyword evidence="9" id="KW-1185">Reference proteome</keyword>
<dbReference type="GO" id="GO:0061630">
    <property type="term" value="F:ubiquitin protein ligase activity"/>
    <property type="evidence" value="ECO:0007669"/>
    <property type="project" value="UniProtKB-EC"/>
</dbReference>
<dbReference type="InterPro" id="IPR013083">
    <property type="entry name" value="Znf_RING/FYVE/PHD"/>
</dbReference>
<gene>
    <name evidence="8" type="ORF">RJ639_040394</name>
</gene>
<dbReference type="GO" id="GO:0016567">
    <property type="term" value="P:protein ubiquitination"/>
    <property type="evidence" value="ECO:0007669"/>
    <property type="project" value="TreeGrafter"/>
</dbReference>
<dbReference type="InterPro" id="IPR001841">
    <property type="entry name" value="Znf_RING"/>
</dbReference>
<comment type="caution">
    <text evidence="8">The sequence shown here is derived from an EMBL/GenBank/DDBJ whole genome shotgun (WGS) entry which is preliminary data.</text>
</comment>
<dbReference type="Gene3D" id="3.30.40.10">
    <property type="entry name" value="Zinc/RING finger domain, C3HC4 (zinc finger)"/>
    <property type="match status" value="1"/>
</dbReference>
<dbReference type="GO" id="GO:0005737">
    <property type="term" value="C:cytoplasm"/>
    <property type="evidence" value="ECO:0007669"/>
    <property type="project" value="TreeGrafter"/>
</dbReference>
<dbReference type="AlphaFoldDB" id="A0AA88WIY4"/>
<dbReference type="EMBL" id="JAVXUP010000519">
    <property type="protein sequence ID" value="KAK3026018.1"/>
    <property type="molecule type" value="Genomic_DNA"/>
</dbReference>
<feature type="domain" description="RING-type" evidence="7">
    <location>
        <begin position="78"/>
        <end position="121"/>
    </location>
</feature>
<evidence type="ECO:0000256" key="1">
    <source>
        <dbReference type="ARBA" id="ARBA00000900"/>
    </source>
</evidence>
<dbReference type="Pfam" id="PF13639">
    <property type="entry name" value="zf-RING_2"/>
    <property type="match status" value="1"/>
</dbReference>
<dbReference type="SUPFAM" id="SSF57850">
    <property type="entry name" value="RING/U-box"/>
    <property type="match status" value="1"/>
</dbReference>
<protein>
    <recommendedName>
        <fullName evidence="2">RING-type E3 ubiquitin transferase</fullName>
        <ecNumber evidence="2">2.3.2.27</ecNumber>
    </recommendedName>
</protein>
<evidence type="ECO:0000256" key="5">
    <source>
        <dbReference type="ARBA" id="ARBA00022833"/>
    </source>
</evidence>
<comment type="catalytic activity">
    <reaction evidence="1">
        <text>S-ubiquitinyl-[E2 ubiquitin-conjugating enzyme]-L-cysteine + [acceptor protein]-L-lysine = [E2 ubiquitin-conjugating enzyme]-L-cysteine + N(6)-ubiquitinyl-[acceptor protein]-L-lysine.</text>
        <dbReference type="EC" id="2.3.2.27"/>
    </reaction>
</comment>
<evidence type="ECO:0000313" key="9">
    <source>
        <dbReference type="Proteomes" id="UP001188597"/>
    </source>
</evidence>
<evidence type="ECO:0000256" key="6">
    <source>
        <dbReference type="PROSITE-ProRule" id="PRU00175"/>
    </source>
</evidence>
<evidence type="ECO:0000259" key="7">
    <source>
        <dbReference type="PROSITE" id="PS50089"/>
    </source>
</evidence>
<proteinExistence type="predicted"/>
<accession>A0AA88WIY4</accession>
<sequence>MIKAIYPRAVTLACKGGNKVLPILVKICSQEETDELAAQVSNFLMQERMPMTLPASRSSVEALENVSLDLEGLDSMVCAICFQDLSSGSQVVVSRMPCSHVFHEGCIVEWLKHNHLCPLCRFEMPMSSLSDYIGSTFCPHQI</sequence>
<keyword evidence="5" id="KW-0862">Zinc</keyword>
<dbReference type="PROSITE" id="PS50089">
    <property type="entry name" value="ZF_RING_2"/>
    <property type="match status" value="1"/>
</dbReference>
<keyword evidence="3" id="KW-0479">Metal-binding</keyword>
<dbReference type="Proteomes" id="UP001188597">
    <property type="component" value="Unassembled WGS sequence"/>
</dbReference>